<dbReference type="InterPro" id="IPR010921">
    <property type="entry name" value="Trp_repressor/repl_initiator"/>
</dbReference>
<feature type="binding site" evidence="8">
    <location>
        <position position="189"/>
    </location>
    <ligand>
        <name>ATP</name>
        <dbReference type="ChEBI" id="CHEBI:30616"/>
    </ligand>
</feature>
<proteinExistence type="inferred from homology"/>
<dbReference type="Pfam" id="PF08299">
    <property type="entry name" value="Bac_DnaA_C"/>
    <property type="match status" value="1"/>
</dbReference>
<dbReference type="CDD" id="cd06571">
    <property type="entry name" value="Bac_DnaA_C"/>
    <property type="match status" value="1"/>
</dbReference>
<comment type="caution">
    <text evidence="14">The sequence shown here is derived from an EMBL/GenBank/DDBJ whole genome shotgun (WGS) entry which is preliminary data.</text>
</comment>
<dbReference type="InterPro" id="IPR013317">
    <property type="entry name" value="DnaA_dom"/>
</dbReference>
<dbReference type="InterPro" id="IPR001957">
    <property type="entry name" value="Chromosome_initiator_DnaA"/>
</dbReference>
<evidence type="ECO:0000313" key="15">
    <source>
        <dbReference type="Proteomes" id="UP000192343"/>
    </source>
</evidence>
<evidence type="ECO:0000259" key="12">
    <source>
        <dbReference type="SMART" id="SM00382"/>
    </source>
</evidence>
<dbReference type="GO" id="GO:0008289">
    <property type="term" value="F:lipid binding"/>
    <property type="evidence" value="ECO:0007669"/>
    <property type="project" value="UniProtKB-KW"/>
</dbReference>
<gene>
    <name evidence="8" type="primary">dnaA</name>
    <name evidence="14" type="ORF">B4O97_11710</name>
</gene>
<protein>
    <recommendedName>
        <fullName evidence="8 9">Chromosomal replication initiator protein DnaA</fullName>
    </recommendedName>
</protein>
<keyword evidence="6 8" id="KW-0446">Lipid-binding</keyword>
<evidence type="ECO:0000256" key="3">
    <source>
        <dbReference type="ARBA" id="ARBA00022705"/>
    </source>
</evidence>
<accession>A0A1Y1RWR1</accession>
<dbReference type="NCBIfam" id="TIGR00362">
    <property type="entry name" value="DnaA"/>
    <property type="match status" value="1"/>
</dbReference>
<evidence type="ECO:0000256" key="1">
    <source>
        <dbReference type="ARBA" id="ARBA00006583"/>
    </source>
</evidence>
<keyword evidence="15" id="KW-1185">Reference proteome</keyword>
<organism evidence="14 15">
    <name type="scientific">Marispirochaeta aestuarii</name>
    <dbReference type="NCBI Taxonomy" id="1963862"/>
    <lineage>
        <taxon>Bacteria</taxon>
        <taxon>Pseudomonadati</taxon>
        <taxon>Spirochaetota</taxon>
        <taxon>Spirochaetia</taxon>
        <taxon>Spirochaetales</taxon>
        <taxon>Spirochaetaceae</taxon>
        <taxon>Marispirochaeta</taxon>
    </lineage>
</organism>
<dbReference type="InterPro" id="IPR038454">
    <property type="entry name" value="DnaA_N_sf"/>
</dbReference>
<dbReference type="Proteomes" id="UP000192343">
    <property type="component" value="Unassembled WGS sequence"/>
</dbReference>
<comment type="similarity">
    <text evidence="1 8 11">Belongs to the DnaA family.</text>
</comment>
<evidence type="ECO:0000256" key="10">
    <source>
        <dbReference type="RuleBase" id="RU000577"/>
    </source>
</evidence>
<dbReference type="FunFam" id="3.40.50.300:FF:000668">
    <property type="entry name" value="Chromosomal replication initiator protein DnaA"/>
    <property type="match status" value="1"/>
</dbReference>
<dbReference type="GO" id="GO:0006270">
    <property type="term" value="P:DNA replication initiation"/>
    <property type="evidence" value="ECO:0007669"/>
    <property type="project" value="UniProtKB-UniRule"/>
</dbReference>
<dbReference type="SMART" id="SM00382">
    <property type="entry name" value="AAA"/>
    <property type="match status" value="1"/>
</dbReference>
<dbReference type="InterPro" id="IPR013159">
    <property type="entry name" value="DnaA_C"/>
</dbReference>
<dbReference type="PANTHER" id="PTHR30050:SF2">
    <property type="entry name" value="CHROMOSOMAL REPLICATION INITIATOR PROTEIN DNAA"/>
    <property type="match status" value="1"/>
</dbReference>
<feature type="domain" description="AAA+ ATPase" evidence="12">
    <location>
        <begin position="174"/>
        <end position="303"/>
    </location>
</feature>
<dbReference type="Gene3D" id="3.40.50.300">
    <property type="entry name" value="P-loop containing nucleotide triphosphate hydrolases"/>
    <property type="match status" value="1"/>
</dbReference>
<dbReference type="RefSeq" id="WP_083051028.1">
    <property type="nucleotide sequence ID" value="NZ_MWQY01000012.1"/>
</dbReference>
<dbReference type="GO" id="GO:0005524">
    <property type="term" value="F:ATP binding"/>
    <property type="evidence" value="ECO:0007669"/>
    <property type="project" value="UniProtKB-UniRule"/>
</dbReference>
<evidence type="ECO:0000256" key="4">
    <source>
        <dbReference type="ARBA" id="ARBA00022741"/>
    </source>
</evidence>
<keyword evidence="4 8" id="KW-0547">Nucleotide-binding</keyword>
<keyword evidence="5 8" id="KW-0067">ATP-binding</keyword>
<evidence type="ECO:0000256" key="7">
    <source>
        <dbReference type="ARBA" id="ARBA00023125"/>
    </source>
</evidence>
<comment type="subunit">
    <text evidence="8">Oligomerizes as a right-handed, spiral filament on DNA at oriC.</text>
</comment>
<dbReference type="GO" id="GO:0003688">
    <property type="term" value="F:DNA replication origin binding"/>
    <property type="evidence" value="ECO:0007669"/>
    <property type="project" value="UniProtKB-UniRule"/>
</dbReference>
<dbReference type="InterPro" id="IPR024633">
    <property type="entry name" value="DnaA_N_dom"/>
</dbReference>
<comment type="caution">
    <text evidence="8">Lacks conserved residue(s) required for the propagation of feature annotation.</text>
</comment>
<feature type="region of interest" description="Domain I, interacts with DnaA modulators" evidence="8">
    <location>
        <begin position="1"/>
        <end position="110"/>
    </location>
</feature>
<dbReference type="InterPro" id="IPR003593">
    <property type="entry name" value="AAA+_ATPase"/>
</dbReference>
<feature type="binding site" evidence="8">
    <location>
        <position position="188"/>
    </location>
    <ligand>
        <name>ATP</name>
        <dbReference type="ChEBI" id="CHEBI:30616"/>
    </ligand>
</feature>
<evidence type="ECO:0000259" key="13">
    <source>
        <dbReference type="SMART" id="SM00760"/>
    </source>
</evidence>
<comment type="subcellular location">
    <subcellularLocation>
        <location evidence="8">Cytoplasm</location>
    </subcellularLocation>
</comment>
<feature type="binding site" evidence="8">
    <location>
        <position position="187"/>
    </location>
    <ligand>
        <name>ATP</name>
        <dbReference type="ChEBI" id="CHEBI:30616"/>
    </ligand>
</feature>
<dbReference type="InterPro" id="IPR027417">
    <property type="entry name" value="P-loop_NTPase"/>
</dbReference>
<evidence type="ECO:0000256" key="8">
    <source>
        <dbReference type="HAMAP-Rule" id="MF_00377"/>
    </source>
</evidence>
<dbReference type="EMBL" id="MWQY01000012">
    <property type="protein sequence ID" value="ORC34608.1"/>
    <property type="molecule type" value="Genomic_DNA"/>
</dbReference>
<evidence type="ECO:0000256" key="5">
    <source>
        <dbReference type="ARBA" id="ARBA00022840"/>
    </source>
</evidence>
<dbReference type="SMART" id="SM00760">
    <property type="entry name" value="Bac_DnaA_C"/>
    <property type="match status" value="1"/>
</dbReference>
<dbReference type="Gene3D" id="1.10.8.60">
    <property type="match status" value="1"/>
</dbReference>
<dbReference type="GO" id="GO:0005737">
    <property type="term" value="C:cytoplasm"/>
    <property type="evidence" value="ECO:0007669"/>
    <property type="project" value="UniProtKB-SubCell"/>
</dbReference>
<dbReference type="SUPFAM" id="SSF52540">
    <property type="entry name" value="P-loop containing nucleoside triphosphate hydrolases"/>
    <property type="match status" value="1"/>
</dbReference>
<dbReference type="CDD" id="cd00009">
    <property type="entry name" value="AAA"/>
    <property type="match status" value="1"/>
</dbReference>
<comment type="domain">
    <text evidence="8">Domain I is involved in oligomerization and binding regulators, domain II is flexibile and of varying length in different bacteria, domain III forms the AAA+ region, while domain IV binds dsDNA.</text>
</comment>
<dbReference type="Pfam" id="PF00308">
    <property type="entry name" value="Bac_DnaA"/>
    <property type="match status" value="1"/>
</dbReference>
<comment type="function">
    <text evidence="8 10">Plays an essential role in the initiation and regulation of chromosomal replication. ATP-DnaA binds to the origin of replication (oriC) to initiate formation of the DNA replication initiation complex once per cell cycle. Binds the DnaA box (a 9 base pair repeat at the origin) and separates the double-stranded (ds)DNA. Forms a right-handed helical filament on oriC DNA; dsDNA binds to the exterior of the filament while single-stranded (ss)DNA is stabiized in the filament's interior. The ATP-DnaA-oriC complex binds and stabilizes one strand of the AT-rich DNA unwinding element (DUE), permitting loading of DNA polymerase. After initiation quickly degrades to an ADP-DnaA complex that is not apt for DNA replication. Binds acidic phospholipids.</text>
</comment>
<feature type="binding site" evidence="8">
    <location>
        <position position="185"/>
    </location>
    <ligand>
        <name>ATP</name>
        <dbReference type="ChEBI" id="CHEBI:30616"/>
    </ligand>
</feature>
<feature type="region of interest" description="Domain III, AAA+ region" evidence="8">
    <location>
        <begin position="141"/>
        <end position="357"/>
    </location>
</feature>
<evidence type="ECO:0000313" key="14">
    <source>
        <dbReference type="EMBL" id="ORC34608.1"/>
    </source>
</evidence>
<dbReference type="SUPFAM" id="SSF48295">
    <property type="entry name" value="TrpR-like"/>
    <property type="match status" value="1"/>
</dbReference>
<sequence length="483" mass="55050">MNSVDWDYSLFWKEALQQLRHDLSEQEFMMWFKNLRYESSRQDSIILAVPSVFYRDQVKQRYQRIIESKLQELSGSPIGIDYVIQAMESAVPTDNNGNNGNIKEIRTEEVSRAVQPNAAPPIQTRASVAAERTLPRQKHPHLRGDYTFENFVIGENNSFAANAAIAIAKNPGTSYNPCLIYGGVGLGKTHLVQSIGNAAHMNFDAFKVVYVTSETFTNEFIQAIKDGKNAQFKSRYRNVDLLLIDDIQFLQGKDQTQEELFHTFNALYDANKQMVFTCDRPVSELKNLTARLQSRFERGLNVDLQPPNFETRYAILKRKIEEKGVDISDEVITLICNRITTNVRDLEAALTKLIAYADLLNKRVTLEIAEQQLKDVFNNTRTGNISIDVIQKVVADHYSLSHNDMRGKKRTKAIAFPRQIAMYIVREITEYSTTEVGLAFGGRDHTTVMHACQRVESRMKTDSALEPTIQQLIRSIKEYGTNS</sequence>
<evidence type="ECO:0000256" key="2">
    <source>
        <dbReference type="ARBA" id="ARBA00022490"/>
    </source>
</evidence>
<dbReference type="Pfam" id="PF11638">
    <property type="entry name" value="DnaA_N"/>
    <property type="match status" value="1"/>
</dbReference>
<evidence type="ECO:0000256" key="11">
    <source>
        <dbReference type="RuleBase" id="RU004227"/>
    </source>
</evidence>
<name>A0A1Y1RWR1_9SPIO</name>
<dbReference type="Gene3D" id="1.10.1750.10">
    <property type="match status" value="1"/>
</dbReference>
<dbReference type="PANTHER" id="PTHR30050">
    <property type="entry name" value="CHROMOSOMAL REPLICATION INITIATOR PROTEIN DNAA"/>
    <property type="match status" value="1"/>
</dbReference>
<dbReference type="PRINTS" id="PR00051">
    <property type="entry name" value="DNAA"/>
</dbReference>
<dbReference type="Gene3D" id="3.30.300.180">
    <property type="match status" value="1"/>
</dbReference>
<keyword evidence="3 8" id="KW-0235">DNA replication</keyword>
<feature type="region of interest" description="Domain IV, binds dsDNA" evidence="8">
    <location>
        <begin position="358"/>
        <end position="483"/>
    </location>
</feature>
<feature type="domain" description="Chromosomal replication initiator DnaA C-terminal" evidence="13">
    <location>
        <begin position="386"/>
        <end position="455"/>
    </location>
</feature>
<keyword evidence="7 8" id="KW-0238">DNA-binding</keyword>
<dbReference type="GO" id="GO:0005886">
    <property type="term" value="C:plasma membrane"/>
    <property type="evidence" value="ECO:0007669"/>
    <property type="project" value="TreeGrafter"/>
</dbReference>
<evidence type="ECO:0000256" key="9">
    <source>
        <dbReference type="NCBIfam" id="TIGR00362"/>
    </source>
</evidence>
<dbReference type="AlphaFoldDB" id="A0A1Y1RWR1"/>
<dbReference type="GO" id="GO:0006275">
    <property type="term" value="P:regulation of DNA replication"/>
    <property type="evidence" value="ECO:0007669"/>
    <property type="project" value="UniProtKB-UniRule"/>
</dbReference>
<reference evidence="14 15" key="1">
    <citation type="submission" date="2017-03" db="EMBL/GenBank/DDBJ databases">
        <title>Draft Genome sequence of Marispirochaeta sp. strain JC444.</title>
        <authorList>
            <person name="Shivani Y."/>
            <person name="Subhash Y."/>
            <person name="Sasikala C."/>
            <person name="Ramana C."/>
        </authorList>
    </citation>
    <scope>NUCLEOTIDE SEQUENCE [LARGE SCALE GENOMIC DNA]</scope>
    <source>
        <strain evidence="14 15">JC444</strain>
    </source>
</reference>
<keyword evidence="2 8" id="KW-0963">Cytoplasm</keyword>
<dbReference type="HAMAP" id="MF_00377">
    <property type="entry name" value="DnaA_bact"/>
    <property type="match status" value="1"/>
</dbReference>
<dbReference type="InterPro" id="IPR020591">
    <property type="entry name" value="Chromosome_initiator_DnaA-like"/>
</dbReference>
<evidence type="ECO:0000256" key="6">
    <source>
        <dbReference type="ARBA" id="ARBA00023121"/>
    </source>
</evidence>
<dbReference type="STRING" id="1963862.B4O97_11710"/>
<dbReference type="OrthoDB" id="9807019at2"/>